<dbReference type="Pfam" id="PF00106">
    <property type="entry name" value="adh_short"/>
    <property type="match status" value="1"/>
</dbReference>
<dbReference type="InterPro" id="IPR036259">
    <property type="entry name" value="MFS_trans_sf"/>
</dbReference>
<dbReference type="SUPFAM" id="SSF51735">
    <property type="entry name" value="NAD(P)-binding Rossmann-fold domains"/>
    <property type="match status" value="1"/>
</dbReference>
<feature type="transmembrane region" description="Helical" evidence="8">
    <location>
        <begin position="380"/>
        <end position="398"/>
    </location>
</feature>
<dbReference type="Gene3D" id="1.20.1250.20">
    <property type="entry name" value="MFS general substrate transporter like domains"/>
    <property type="match status" value="1"/>
</dbReference>
<keyword evidence="3 8" id="KW-0812">Transmembrane</keyword>
<keyword evidence="4 8" id="KW-1133">Transmembrane helix</keyword>
<feature type="transmembrane region" description="Helical" evidence="8">
    <location>
        <begin position="145"/>
        <end position="163"/>
    </location>
</feature>
<feature type="transmembrane region" description="Helical" evidence="8">
    <location>
        <begin position="782"/>
        <end position="801"/>
    </location>
</feature>
<dbReference type="PANTHER" id="PTHR23501:SF187">
    <property type="entry name" value="MAJOR FACILITATOR SUPERFAMILY (MFS) PROFILE DOMAIN-CONTAINING PROTEIN"/>
    <property type="match status" value="1"/>
</dbReference>
<evidence type="ECO:0000256" key="8">
    <source>
        <dbReference type="SAM" id="Phobius"/>
    </source>
</evidence>
<feature type="region of interest" description="Disordered" evidence="7">
    <location>
        <begin position="1"/>
        <end position="35"/>
    </location>
</feature>
<feature type="transmembrane region" description="Helical" evidence="8">
    <location>
        <begin position="204"/>
        <end position="224"/>
    </location>
</feature>
<gene>
    <name evidence="10" type="ORF">MHUMG1_03764</name>
</gene>
<dbReference type="GO" id="GO:0005886">
    <property type="term" value="C:plasma membrane"/>
    <property type="evidence" value="ECO:0007669"/>
    <property type="project" value="TreeGrafter"/>
</dbReference>
<dbReference type="PROSITE" id="PS50850">
    <property type="entry name" value="MFS"/>
    <property type="match status" value="1"/>
</dbReference>
<evidence type="ECO:0000256" key="4">
    <source>
        <dbReference type="ARBA" id="ARBA00022989"/>
    </source>
</evidence>
<feature type="domain" description="Major facilitator superfamily (MFS) profile" evidence="9">
    <location>
        <begin position="52"/>
        <end position="548"/>
    </location>
</feature>
<dbReference type="InterPro" id="IPR036291">
    <property type="entry name" value="NAD(P)-bd_dom_sf"/>
</dbReference>
<dbReference type="GO" id="GO:0022857">
    <property type="term" value="F:transmembrane transporter activity"/>
    <property type="evidence" value="ECO:0007669"/>
    <property type="project" value="InterPro"/>
</dbReference>
<evidence type="ECO:0000256" key="3">
    <source>
        <dbReference type="ARBA" id="ARBA00022692"/>
    </source>
</evidence>
<dbReference type="Gene3D" id="3.40.50.720">
    <property type="entry name" value="NAD(P)-binding Rossmann-like Domain"/>
    <property type="match status" value="1"/>
</dbReference>
<comment type="subcellular location">
    <subcellularLocation>
        <location evidence="1">Membrane</location>
        <topology evidence="1">Multi-pass membrane protein</topology>
    </subcellularLocation>
</comment>
<dbReference type="CDD" id="cd17502">
    <property type="entry name" value="MFS_Azr1_MDR_like"/>
    <property type="match status" value="1"/>
</dbReference>
<evidence type="ECO:0000256" key="7">
    <source>
        <dbReference type="SAM" id="MobiDB-lite"/>
    </source>
</evidence>
<feature type="transmembrane region" description="Helical" evidence="8">
    <location>
        <begin position="118"/>
        <end position="139"/>
    </location>
</feature>
<feature type="transmembrane region" description="Helical" evidence="8">
    <location>
        <begin position="410"/>
        <end position="434"/>
    </location>
</feature>
<feature type="transmembrane region" description="Helical" evidence="8">
    <location>
        <begin position="275"/>
        <end position="292"/>
    </location>
</feature>
<dbReference type="Pfam" id="PF07690">
    <property type="entry name" value="MFS_1"/>
    <property type="match status" value="1"/>
</dbReference>
<dbReference type="EMBL" id="JACEFI010000005">
    <property type="protein sequence ID" value="KAH0598466.1"/>
    <property type="molecule type" value="Genomic_DNA"/>
</dbReference>
<keyword evidence="6" id="KW-0325">Glycoprotein</keyword>
<feature type="transmembrane region" description="Helical" evidence="8">
    <location>
        <begin position="175"/>
        <end position="198"/>
    </location>
</feature>
<feature type="transmembrane region" description="Helical" evidence="8">
    <location>
        <begin position="446"/>
        <end position="464"/>
    </location>
</feature>
<feature type="transmembrane region" description="Helical" evidence="8">
    <location>
        <begin position="313"/>
        <end position="338"/>
    </location>
</feature>
<dbReference type="InterPro" id="IPR002347">
    <property type="entry name" value="SDR_fam"/>
</dbReference>
<feature type="compositionally biased region" description="Basic and acidic residues" evidence="7">
    <location>
        <begin position="24"/>
        <end position="35"/>
    </location>
</feature>
<keyword evidence="2" id="KW-0813">Transport</keyword>
<evidence type="ECO:0000256" key="5">
    <source>
        <dbReference type="ARBA" id="ARBA00023136"/>
    </source>
</evidence>
<feature type="transmembrane region" description="Helical" evidence="8">
    <location>
        <begin position="244"/>
        <end position="263"/>
    </location>
</feature>
<evidence type="ECO:0000259" key="9">
    <source>
        <dbReference type="PROSITE" id="PS50850"/>
    </source>
</evidence>
<dbReference type="SUPFAM" id="SSF103473">
    <property type="entry name" value="MFS general substrate transporter"/>
    <property type="match status" value="1"/>
</dbReference>
<evidence type="ECO:0000256" key="6">
    <source>
        <dbReference type="ARBA" id="ARBA00023180"/>
    </source>
</evidence>
<evidence type="ECO:0000313" key="11">
    <source>
        <dbReference type="Proteomes" id="UP000764110"/>
    </source>
</evidence>
<dbReference type="InterPro" id="IPR020846">
    <property type="entry name" value="MFS_dom"/>
</dbReference>
<reference evidence="10 11" key="1">
    <citation type="submission" date="2020-07" db="EMBL/GenBank/DDBJ databases">
        <title>Metarhizium humberi genome.</title>
        <authorList>
            <person name="Lysoe E."/>
        </authorList>
    </citation>
    <scope>NUCLEOTIDE SEQUENCE [LARGE SCALE GENOMIC DNA]</scope>
    <source>
        <strain evidence="10 11">ESALQ1638</strain>
    </source>
</reference>
<dbReference type="Gene3D" id="1.20.1720.10">
    <property type="entry name" value="Multidrug resistance protein D"/>
    <property type="match status" value="1"/>
</dbReference>
<name>A0A9P8MBN4_9HYPO</name>
<proteinExistence type="predicted"/>
<organism evidence="10 11">
    <name type="scientific">Metarhizium humberi</name>
    <dbReference type="NCBI Taxonomy" id="2596975"/>
    <lineage>
        <taxon>Eukaryota</taxon>
        <taxon>Fungi</taxon>
        <taxon>Dikarya</taxon>
        <taxon>Ascomycota</taxon>
        <taxon>Pezizomycotina</taxon>
        <taxon>Sordariomycetes</taxon>
        <taxon>Hypocreomycetidae</taxon>
        <taxon>Hypocreales</taxon>
        <taxon>Clavicipitaceae</taxon>
        <taxon>Metarhizium</taxon>
    </lineage>
</organism>
<dbReference type="AlphaFoldDB" id="A0A9P8MBN4"/>
<keyword evidence="11" id="KW-1185">Reference proteome</keyword>
<protein>
    <recommendedName>
        <fullName evidence="9">Major facilitator superfamily (MFS) profile domain-containing protein</fullName>
    </recommendedName>
</protein>
<keyword evidence="5 8" id="KW-0472">Membrane</keyword>
<dbReference type="Proteomes" id="UP000764110">
    <property type="component" value="Unassembled WGS sequence"/>
</dbReference>
<feature type="transmembrane region" description="Helical" evidence="8">
    <location>
        <begin position="350"/>
        <end position="368"/>
    </location>
</feature>
<dbReference type="PANTHER" id="PTHR23501">
    <property type="entry name" value="MAJOR FACILITATOR SUPERFAMILY"/>
    <property type="match status" value="1"/>
</dbReference>
<feature type="transmembrane region" description="Helical" evidence="8">
    <location>
        <begin position="524"/>
        <end position="543"/>
    </location>
</feature>
<sequence>MAARDVDAEIQEPRLPGHGTSQQREAEASKDTQDHHVDAPAKFQHTWRILTICAVLSLLTLNSGIDATVITTSLPTITREIGGASEYVWVAQSYLFACTIPQPLYGQIANIFGRRRPLFVAMALFAIGSGIAGGAHNVGMLICGRVIQGFGTGGINVLPEILMCDLLPPRHRGPYLSVMLSTAALGSTIGPIIGGALAEVNWRWVFWLNLPVSGASALVIFFLLQVKTRRRQTWRAALARVDFLGNAIFMPSMTSLFFGLIMGGTPGYEWGSWRVVMPIVLGVVGWAVFHVHQASRFCAEPTMPPRIFKKSTAVMAFIIIFLASIIVQAVSTFLPIYFQAVKDATPLESGICFLAFAVALVVFGSVAAGTLSKTGRYKPLHWAGFAIMTIGLGLFSTLDRDSSRGKWIGYQIIAACGAGFIFTASLPSALASLAEKDVATATSAFAFVRALGLVWGVTMSAIVFNDQVNHNLHYVDDANMRQLLTDGRAYTFTSGSENGDLSIAKLPEPTRGQVIHVYENSLRVIWLMLVGIAGLGLVAASVLRHVDLRTNHQTEFGLAEAPGEDSSVSRTENGLVRGEDATVHDEKTAAKQAPKRPANAAGRLLWHEGESNLGLICVKQALEFAHSVRGYPEDSSITECFSQRAPPARNRSLWRSFKTQMLPLPCPKGDFTDKIVLITGANTGLGLEAARYFIRLKAKKVILGCRDLNKGQAAKRDIESTEGIDATLDPDRVEVWHVDMESFDSVKAFCSRAASLTRLDVVVENAGLLSILYQMAEGYERLTTVNVISTWLMALLLLPVLRNTKQNFYANRNVSSPDSDPDTNDIPHLVVVCSNAHFYTTFEARNEPCIFKHFQHDHDMFNRYANTKLMSLLTGREVAAQMTMSAREQGKEQVVLNMVEPGACKTQLLRENYSWPWYYKMITSVGFGLFGRAPEMGARTYVAAATAGLKSHGVYMEDCRLSTPHEFVTSEEGHRTQRKVYRELVEILESIKPGVTRNI</sequence>
<evidence type="ECO:0000256" key="2">
    <source>
        <dbReference type="ARBA" id="ARBA00022448"/>
    </source>
</evidence>
<accession>A0A9P8MBN4</accession>
<evidence type="ECO:0000313" key="10">
    <source>
        <dbReference type="EMBL" id="KAH0598466.1"/>
    </source>
</evidence>
<dbReference type="InterPro" id="IPR011701">
    <property type="entry name" value="MFS"/>
</dbReference>
<evidence type="ECO:0000256" key="1">
    <source>
        <dbReference type="ARBA" id="ARBA00004141"/>
    </source>
</evidence>
<dbReference type="PRINTS" id="PR00081">
    <property type="entry name" value="GDHRDH"/>
</dbReference>
<comment type="caution">
    <text evidence="10">The sequence shown here is derived from an EMBL/GenBank/DDBJ whole genome shotgun (WGS) entry which is preliminary data.</text>
</comment>